<name>A0A0C9Z3E3_9AGAM</name>
<accession>A0A0C9Z3E3</accession>
<reference evidence="1 2" key="1">
    <citation type="submission" date="2014-04" db="EMBL/GenBank/DDBJ databases">
        <authorList>
            <consortium name="DOE Joint Genome Institute"/>
            <person name="Kuo A."/>
            <person name="Kohler A."/>
            <person name="Costa M.D."/>
            <person name="Nagy L.G."/>
            <person name="Floudas D."/>
            <person name="Copeland A."/>
            <person name="Barry K.W."/>
            <person name="Cichocki N."/>
            <person name="Veneault-Fourrey C."/>
            <person name="LaButti K."/>
            <person name="Lindquist E.A."/>
            <person name="Lipzen A."/>
            <person name="Lundell T."/>
            <person name="Morin E."/>
            <person name="Murat C."/>
            <person name="Sun H."/>
            <person name="Tunlid A."/>
            <person name="Henrissat B."/>
            <person name="Grigoriev I.V."/>
            <person name="Hibbett D.S."/>
            <person name="Martin F."/>
            <person name="Nordberg H.P."/>
            <person name="Cantor M.N."/>
            <person name="Hua S.X."/>
        </authorList>
    </citation>
    <scope>NUCLEOTIDE SEQUENCE [LARGE SCALE GENOMIC DNA]</scope>
    <source>
        <strain evidence="1 2">441</strain>
    </source>
</reference>
<organism evidence="1 2">
    <name type="scientific">Pisolithus microcarpus 441</name>
    <dbReference type="NCBI Taxonomy" id="765257"/>
    <lineage>
        <taxon>Eukaryota</taxon>
        <taxon>Fungi</taxon>
        <taxon>Dikarya</taxon>
        <taxon>Basidiomycota</taxon>
        <taxon>Agaricomycotina</taxon>
        <taxon>Agaricomycetes</taxon>
        <taxon>Agaricomycetidae</taxon>
        <taxon>Boletales</taxon>
        <taxon>Sclerodermatineae</taxon>
        <taxon>Pisolithaceae</taxon>
        <taxon>Pisolithus</taxon>
    </lineage>
</organism>
<dbReference type="HOGENOM" id="CLU_2469957_0_0_1"/>
<keyword evidence="2" id="KW-1185">Reference proteome</keyword>
<dbReference type="AlphaFoldDB" id="A0A0C9Z3E3"/>
<reference evidence="2" key="2">
    <citation type="submission" date="2015-01" db="EMBL/GenBank/DDBJ databases">
        <title>Evolutionary Origins and Diversification of the Mycorrhizal Mutualists.</title>
        <authorList>
            <consortium name="DOE Joint Genome Institute"/>
            <consortium name="Mycorrhizal Genomics Consortium"/>
            <person name="Kohler A."/>
            <person name="Kuo A."/>
            <person name="Nagy L.G."/>
            <person name="Floudas D."/>
            <person name="Copeland A."/>
            <person name="Barry K.W."/>
            <person name="Cichocki N."/>
            <person name="Veneault-Fourrey C."/>
            <person name="LaButti K."/>
            <person name="Lindquist E.A."/>
            <person name="Lipzen A."/>
            <person name="Lundell T."/>
            <person name="Morin E."/>
            <person name="Murat C."/>
            <person name="Riley R."/>
            <person name="Ohm R."/>
            <person name="Sun H."/>
            <person name="Tunlid A."/>
            <person name="Henrissat B."/>
            <person name="Grigoriev I.V."/>
            <person name="Hibbett D.S."/>
            <person name="Martin F."/>
        </authorList>
    </citation>
    <scope>NUCLEOTIDE SEQUENCE [LARGE SCALE GENOMIC DNA]</scope>
    <source>
        <strain evidence="2">441</strain>
    </source>
</reference>
<gene>
    <name evidence="1" type="ORF">PISMIDRAFT_448885</name>
</gene>
<dbReference type="Proteomes" id="UP000054018">
    <property type="component" value="Unassembled WGS sequence"/>
</dbReference>
<protein>
    <submittedName>
        <fullName evidence="1">Uncharacterized protein</fullName>
    </submittedName>
</protein>
<sequence length="88" mass="10227">MGRHKRLFDHELHSIQHLICFERVQVAKAWEKNEEPKEIIKNAMCIEKLISPASSRNQDSLVIPPQQTWEPNLGWVLSASICPEPRLE</sequence>
<proteinExistence type="predicted"/>
<evidence type="ECO:0000313" key="2">
    <source>
        <dbReference type="Proteomes" id="UP000054018"/>
    </source>
</evidence>
<dbReference type="EMBL" id="KN833724">
    <property type="protein sequence ID" value="KIK23586.1"/>
    <property type="molecule type" value="Genomic_DNA"/>
</dbReference>
<evidence type="ECO:0000313" key="1">
    <source>
        <dbReference type="EMBL" id="KIK23586.1"/>
    </source>
</evidence>